<dbReference type="InterPro" id="IPR018540">
    <property type="entry name" value="Spo0E-like"/>
</dbReference>
<accession>A0A942Z7N4</accession>
<dbReference type="AlphaFoldDB" id="A0A942Z7N4"/>
<proteinExistence type="predicted"/>
<name>A0A942Z7N4_9FIRM</name>
<dbReference type="GO" id="GO:0046983">
    <property type="term" value="F:protein dimerization activity"/>
    <property type="evidence" value="ECO:0007669"/>
    <property type="project" value="InterPro"/>
</dbReference>
<dbReference type="Gene3D" id="4.10.280.10">
    <property type="entry name" value="Helix-loop-helix DNA-binding domain"/>
    <property type="match status" value="1"/>
</dbReference>
<dbReference type="RefSeq" id="WP_203365001.1">
    <property type="nucleotide sequence ID" value="NZ_WSFT01000011.1"/>
</dbReference>
<comment type="caution">
    <text evidence="1">The sequence shown here is derived from an EMBL/GenBank/DDBJ whole genome shotgun (WGS) entry which is preliminary data.</text>
</comment>
<dbReference type="SUPFAM" id="SSF140500">
    <property type="entry name" value="BAS1536-like"/>
    <property type="match status" value="1"/>
</dbReference>
<organism evidence="1 2">
    <name type="scientific">Anaeromonas frigoriresistens</name>
    <dbReference type="NCBI Taxonomy" id="2683708"/>
    <lineage>
        <taxon>Bacteria</taxon>
        <taxon>Bacillati</taxon>
        <taxon>Bacillota</taxon>
        <taxon>Tissierellia</taxon>
        <taxon>Tissierellales</taxon>
        <taxon>Thermohalobacteraceae</taxon>
        <taxon>Anaeromonas</taxon>
    </lineage>
</organism>
<dbReference type="InterPro" id="IPR037208">
    <property type="entry name" value="Spo0E-like_sf"/>
</dbReference>
<dbReference type="Proteomes" id="UP000724672">
    <property type="component" value="Unassembled WGS sequence"/>
</dbReference>
<dbReference type="EMBL" id="WSFT01000011">
    <property type="protein sequence ID" value="MBS4537069.1"/>
    <property type="molecule type" value="Genomic_DNA"/>
</dbReference>
<gene>
    <name evidence="1" type="ORF">GOQ27_01265</name>
</gene>
<sequence length="66" mass="7858">MSQNIFKESLIVMNNLENLKKRITFLREEMHELINSEDFLTANNVVSISQELDKALDEYYKIKNNH</sequence>
<reference evidence="1" key="1">
    <citation type="submission" date="2019-12" db="EMBL/GenBank/DDBJ databases">
        <title>Clostridiaceae gen. nov. sp. nov., isolated from sediment in Xinjiang, China.</title>
        <authorList>
            <person name="Zhang R."/>
        </authorList>
    </citation>
    <scope>NUCLEOTIDE SEQUENCE</scope>
    <source>
        <strain evidence="1">D2Q-11</strain>
    </source>
</reference>
<dbReference type="GO" id="GO:0043937">
    <property type="term" value="P:regulation of sporulation"/>
    <property type="evidence" value="ECO:0007669"/>
    <property type="project" value="InterPro"/>
</dbReference>
<evidence type="ECO:0000313" key="2">
    <source>
        <dbReference type="Proteomes" id="UP000724672"/>
    </source>
</evidence>
<evidence type="ECO:0000313" key="1">
    <source>
        <dbReference type="EMBL" id="MBS4537069.1"/>
    </source>
</evidence>
<dbReference type="Pfam" id="PF09388">
    <property type="entry name" value="SpoOE-like"/>
    <property type="match status" value="1"/>
</dbReference>
<protein>
    <submittedName>
        <fullName evidence="1">Aspartyl-phosphate phosphatase Spo0E family protein</fullName>
    </submittedName>
</protein>
<dbReference type="InterPro" id="IPR036638">
    <property type="entry name" value="HLH_DNA-bd_sf"/>
</dbReference>
<keyword evidence="2" id="KW-1185">Reference proteome</keyword>